<keyword evidence="3" id="KW-1185">Reference proteome</keyword>
<reference evidence="2" key="1">
    <citation type="submission" date="2023-05" db="EMBL/GenBank/DDBJ databases">
        <title>Nepenthes gracilis genome sequencing.</title>
        <authorList>
            <person name="Fukushima K."/>
        </authorList>
    </citation>
    <scope>NUCLEOTIDE SEQUENCE</scope>
    <source>
        <strain evidence="2">SING2019-196</strain>
    </source>
</reference>
<sequence>MDMKSSRTKKQRLPPKRGTIKIKIIGQFIKSAVTVSAKASGIGRRIVKNGSSSGSTPITHPATPTGYTSDDSDSLSN</sequence>
<evidence type="ECO:0000313" key="2">
    <source>
        <dbReference type="EMBL" id="GMH12545.1"/>
    </source>
</evidence>
<dbReference type="EMBL" id="BSYO01000012">
    <property type="protein sequence ID" value="GMH12545.1"/>
    <property type="molecule type" value="Genomic_DNA"/>
</dbReference>
<feature type="compositionally biased region" description="Polar residues" evidence="1">
    <location>
        <begin position="49"/>
        <end position="58"/>
    </location>
</feature>
<accession>A0AAD3SJ19</accession>
<evidence type="ECO:0000256" key="1">
    <source>
        <dbReference type="SAM" id="MobiDB-lite"/>
    </source>
</evidence>
<feature type="region of interest" description="Disordered" evidence="1">
    <location>
        <begin position="44"/>
        <end position="77"/>
    </location>
</feature>
<name>A0AAD3SJ19_NEPGR</name>
<evidence type="ECO:0000313" key="3">
    <source>
        <dbReference type="Proteomes" id="UP001279734"/>
    </source>
</evidence>
<comment type="caution">
    <text evidence="2">The sequence shown here is derived from an EMBL/GenBank/DDBJ whole genome shotgun (WGS) entry which is preliminary data.</text>
</comment>
<proteinExistence type="predicted"/>
<organism evidence="2 3">
    <name type="scientific">Nepenthes gracilis</name>
    <name type="common">Slender pitcher plant</name>
    <dbReference type="NCBI Taxonomy" id="150966"/>
    <lineage>
        <taxon>Eukaryota</taxon>
        <taxon>Viridiplantae</taxon>
        <taxon>Streptophyta</taxon>
        <taxon>Embryophyta</taxon>
        <taxon>Tracheophyta</taxon>
        <taxon>Spermatophyta</taxon>
        <taxon>Magnoliopsida</taxon>
        <taxon>eudicotyledons</taxon>
        <taxon>Gunneridae</taxon>
        <taxon>Pentapetalae</taxon>
        <taxon>Caryophyllales</taxon>
        <taxon>Nepenthaceae</taxon>
        <taxon>Nepenthes</taxon>
    </lineage>
</organism>
<gene>
    <name evidence="2" type="ORF">Nepgr_014386</name>
</gene>
<dbReference type="AlphaFoldDB" id="A0AAD3SJ19"/>
<protein>
    <submittedName>
        <fullName evidence="2">Uncharacterized protein</fullName>
    </submittedName>
</protein>
<dbReference type="Proteomes" id="UP001279734">
    <property type="component" value="Unassembled WGS sequence"/>
</dbReference>